<dbReference type="InterPro" id="IPR050721">
    <property type="entry name" value="Trk_Ktr_HKT_K-transport"/>
</dbReference>
<dbReference type="RefSeq" id="WP_151149876.1">
    <property type="nucleotide sequence ID" value="NZ_WAIE01000001.1"/>
</dbReference>
<keyword evidence="4" id="KW-1185">Reference proteome</keyword>
<evidence type="ECO:0000259" key="1">
    <source>
        <dbReference type="PROSITE" id="PS51201"/>
    </source>
</evidence>
<dbReference type="EMBL" id="WAIE01000001">
    <property type="protein sequence ID" value="KAB1443504.1"/>
    <property type="molecule type" value="Genomic_DNA"/>
</dbReference>
<dbReference type="GO" id="GO:0008324">
    <property type="term" value="F:monoatomic cation transmembrane transporter activity"/>
    <property type="evidence" value="ECO:0007669"/>
    <property type="project" value="InterPro"/>
</dbReference>
<dbReference type="PROSITE" id="PS51201">
    <property type="entry name" value="RCK_N"/>
    <property type="match status" value="1"/>
</dbReference>
<dbReference type="InterPro" id="IPR003148">
    <property type="entry name" value="RCK_N"/>
</dbReference>
<dbReference type="Proteomes" id="UP000438699">
    <property type="component" value="Unassembled WGS sequence"/>
</dbReference>
<dbReference type="Gene3D" id="3.40.50.720">
    <property type="entry name" value="NAD(P)-binding Rossmann-like Domain"/>
    <property type="match status" value="1"/>
</dbReference>
<dbReference type="SUPFAM" id="SSF116726">
    <property type="entry name" value="TrkA C-terminal domain-like"/>
    <property type="match status" value="1"/>
</dbReference>
<name>A0A6N6N609_9BACT</name>
<accession>A0A6N6N609</accession>
<dbReference type="PANTHER" id="PTHR43833">
    <property type="entry name" value="POTASSIUM CHANNEL PROTEIN 2-RELATED-RELATED"/>
    <property type="match status" value="1"/>
</dbReference>
<organism evidence="3 4">
    <name type="scientific">Pseudodesulfovibrio senegalensis</name>
    <dbReference type="NCBI Taxonomy" id="1721087"/>
    <lineage>
        <taxon>Bacteria</taxon>
        <taxon>Pseudomonadati</taxon>
        <taxon>Thermodesulfobacteriota</taxon>
        <taxon>Desulfovibrionia</taxon>
        <taxon>Desulfovibrionales</taxon>
        <taxon>Desulfovibrionaceae</taxon>
    </lineage>
</organism>
<evidence type="ECO:0000313" key="3">
    <source>
        <dbReference type="EMBL" id="KAB1443504.1"/>
    </source>
</evidence>
<dbReference type="OrthoDB" id="9776294at2"/>
<evidence type="ECO:0000259" key="2">
    <source>
        <dbReference type="PROSITE" id="PS51202"/>
    </source>
</evidence>
<feature type="domain" description="RCK C-terminal" evidence="2">
    <location>
        <begin position="137"/>
        <end position="219"/>
    </location>
</feature>
<evidence type="ECO:0000313" key="4">
    <source>
        <dbReference type="Proteomes" id="UP000438699"/>
    </source>
</evidence>
<dbReference type="GO" id="GO:0006813">
    <property type="term" value="P:potassium ion transport"/>
    <property type="evidence" value="ECO:0007669"/>
    <property type="project" value="InterPro"/>
</dbReference>
<dbReference type="Pfam" id="PF02254">
    <property type="entry name" value="TrkA_N"/>
    <property type="match status" value="1"/>
</dbReference>
<dbReference type="SUPFAM" id="SSF51735">
    <property type="entry name" value="NAD(P)-binding Rossmann-fold domains"/>
    <property type="match status" value="1"/>
</dbReference>
<dbReference type="Pfam" id="PF02080">
    <property type="entry name" value="TrkA_C"/>
    <property type="match status" value="1"/>
</dbReference>
<dbReference type="AlphaFoldDB" id="A0A6N6N609"/>
<protein>
    <submittedName>
        <fullName evidence="3">TrkA family potassium uptake protein</fullName>
    </submittedName>
</protein>
<feature type="domain" description="RCK N-terminal" evidence="1">
    <location>
        <begin position="4"/>
        <end position="120"/>
    </location>
</feature>
<dbReference type="InterPro" id="IPR036721">
    <property type="entry name" value="RCK_C_sf"/>
</dbReference>
<dbReference type="PANTHER" id="PTHR43833:SF7">
    <property type="entry name" value="KTR SYSTEM POTASSIUM UPTAKE PROTEIN C"/>
    <property type="match status" value="1"/>
</dbReference>
<comment type="caution">
    <text evidence="3">The sequence shown here is derived from an EMBL/GenBank/DDBJ whole genome shotgun (WGS) entry which is preliminary data.</text>
</comment>
<proteinExistence type="predicted"/>
<reference evidence="3 4" key="1">
    <citation type="journal article" date="2017" name="Int. J. Syst. Evol. Microbiol.">
        <title>Desulfovibrio senegalensis sp. nov., a mesophilic sulfate reducer isolated from marine sediment.</title>
        <authorList>
            <person name="Thioye A."/>
            <person name="Gam Z.B.A."/>
            <person name="Mbengue M."/>
            <person name="Cayol J.L."/>
            <person name="Joseph-Bartoli M."/>
            <person name="Toure-Kane C."/>
            <person name="Labat M."/>
        </authorList>
    </citation>
    <scope>NUCLEOTIDE SEQUENCE [LARGE SCALE GENOMIC DNA]</scope>
    <source>
        <strain evidence="3 4">DSM 101509</strain>
    </source>
</reference>
<dbReference type="InterPro" id="IPR036291">
    <property type="entry name" value="NAD(P)-bd_dom_sf"/>
</dbReference>
<dbReference type="Gene3D" id="3.30.70.1450">
    <property type="entry name" value="Regulator of K+ conductance, C-terminal domain"/>
    <property type="match status" value="1"/>
</dbReference>
<dbReference type="InterPro" id="IPR006037">
    <property type="entry name" value="RCK_C"/>
</dbReference>
<dbReference type="PROSITE" id="PS51202">
    <property type="entry name" value="RCK_C"/>
    <property type="match status" value="1"/>
</dbReference>
<sequence>MANKIEVGVVGLGKFGQAFARAFQEKGHTVVGVDRSESNVRRVQSYLYQTFQADGTDKGALEQVGFKELDQVVVSTGKSMEASILVVLNLQELGVKKIWVKAVSEEHEKVLKRLGVHFVVFPERFVAQQIAHRMAVPGLLDYLGLGEDVVVREVEVDQWQGKSLRQLDLTNRFNVQVVAFRAKEQEGLSFVPRADVVLTRGDTLVILGKGDDVLELADS</sequence>
<gene>
    <name evidence="3" type="ORF">F8A88_04455</name>
</gene>